<dbReference type="Gene3D" id="1.10.30.50">
    <property type="match status" value="1"/>
</dbReference>
<dbReference type="RefSeq" id="WP_022543428.1">
    <property type="nucleotide sequence ID" value="NC_022524.1"/>
</dbReference>
<dbReference type="GeneID" id="97348120"/>
<organism evidence="1 2">
    <name type="scientific">Bacillus infantis NRRL B-14911</name>
    <dbReference type="NCBI Taxonomy" id="1367477"/>
    <lineage>
        <taxon>Bacteria</taxon>
        <taxon>Bacillati</taxon>
        <taxon>Bacillota</taxon>
        <taxon>Bacilli</taxon>
        <taxon>Bacillales</taxon>
        <taxon>Bacillaceae</taxon>
        <taxon>Bacillus</taxon>
    </lineage>
</organism>
<dbReference type="Proteomes" id="UP000017805">
    <property type="component" value="Chromosome"/>
</dbReference>
<reference evidence="1 2" key="1">
    <citation type="submission" date="2013-07" db="EMBL/GenBank/DDBJ databases">
        <title>Complete genome sequence of Bacillus infantis NRRL B-14911 that has potential to induce cardiac disease by antigenic mimicry.</title>
        <authorList>
            <person name="Massilamany C."/>
            <person name="Smith T.P.L."/>
            <person name="Loy J.D."/>
            <person name="Barletta R."/>
            <person name="Reddy J."/>
        </authorList>
    </citation>
    <scope>NUCLEOTIDE SEQUENCE [LARGE SCALE GENOMIC DNA]</scope>
    <source>
        <strain evidence="1 2">NRRL B-14911</strain>
    </source>
</reference>
<dbReference type="OrthoDB" id="4461979at2"/>
<evidence type="ECO:0000313" key="1">
    <source>
        <dbReference type="EMBL" id="AGX02851.1"/>
    </source>
</evidence>
<evidence type="ECO:0008006" key="3">
    <source>
        <dbReference type="Google" id="ProtNLM"/>
    </source>
</evidence>
<dbReference type="AlphaFoldDB" id="U5L7X5"/>
<protein>
    <recommendedName>
        <fullName evidence="3">HNH endonuclease</fullName>
    </recommendedName>
</protein>
<sequence length="187" mass="21943">MKNADIISCICDSIEKGHLNSGSELIKSYYPFQKVEYIKRTYTKADMLSIFQRDHFIDRYSGEKLIFPPVLRILSILYPEDFPFHTNWRYSECHPAYWDLLCTIDHIVPVTKGGSNHKENLVTTSMKRNSAKANFTLEELDWKLQTLDLAEPWDGKLNWFVKMVNENLALLNVSYIRQWNYAVKKGL</sequence>
<dbReference type="KEGG" id="bif:N288_04470"/>
<keyword evidence="2" id="KW-1185">Reference proteome</keyword>
<accession>U5L7X5</accession>
<dbReference type="CDD" id="cd00085">
    <property type="entry name" value="HNHc"/>
    <property type="match status" value="1"/>
</dbReference>
<gene>
    <name evidence="1" type="ORF">N288_04470</name>
</gene>
<proteinExistence type="predicted"/>
<dbReference type="InterPro" id="IPR003615">
    <property type="entry name" value="HNH_nuc"/>
</dbReference>
<dbReference type="HOGENOM" id="CLU_1400421_0_0_9"/>
<dbReference type="EMBL" id="CP006643">
    <property type="protein sequence ID" value="AGX02851.1"/>
    <property type="molecule type" value="Genomic_DNA"/>
</dbReference>
<evidence type="ECO:0000313" key="2">
    <source>
        <dbReference type="Proteomes" id="UP000017805"/>
    </source>
</evidence>
<dbReference type="PATRIC" id="fig|1367477.3.peg.827"/>
<name>U5L7X5_9BACI</name>